<evidence type="ECO:0000256" key="3">
    <source>
        <dbReference type="ARBA" id="ARBA00022679"/>
    </source>
</evidence>
<reference evidence="12" key="1">
    <citation type="submission" date="2018-03" db="EMBL/GenBank/DDBJ databases">
        <authorList>
            <person name="Guldener U."/>
        </authorList>
    </citation>
    <scope>NUCLEOTIDE SEQUENCE</scope>
</reference>
<gene>
    <name evidence="12" type="ORF">DNG_08425</name>
</gene>
<sequence>MSAPRRNIPPRHPNVSGGFRRGGDYSQDPDRLWMRLYIQSADEDVERLRGYRPGGYNPIHLDNELNEGRYRVIHKLGHGTYATVWLCLDQNANEPSYVAIKIFRASQGEDDRELVMAAKLKEEGLGAMQHLCLPTNQFTNQSPSGMHICLVYPMLGPPVHTAASIFHREESKTRNLQTISAHMVKALAALHSRGICHGDFHPRNILLALNGLDGLDEKGVLSLLGEPEIAEVCIRKDSRPTPEIPYAPKYLVYPAALEDVASAAISAHAQAIDFGQSFDNSLGPPESLGIPVNYAAPEVILDGLGSMEMDL</sequence>
<dbReference type="GO" id="GO:0005524">
    <property type="term" value="F:ATP binding"/>
    <property type="evidence" value="ECO:0007669"/>
    <property type="project" value="UniProtKB-UniRule"/>
</dbReference>
<evidence type="ECO:0000256" key="4">
    <source>
        <dbReference type="ARBA" id="ARBA00022741"/>
    </source>
</evidence>
<comment type="catalytic activity">
    <reaction evidence="7">
        <text>L-threonyl-[protein] + ATP = O-phospho-L-threonyl-[protein] + ADP + H(+)</text>
        <dbReference type="Rhea" id="RHEA:46608"/>
        <dbReference type="Rhea" id="RHEA-COMP:11060"/>
        <dbReference type="Rhea" id="RHEA-COMP:11605"/>
        <dbReference type="ChEBI" id="CHEBI:15378"/>
        <dbReference type="ChEBI" id="CHEBI:30013"/>
        <dbReference type="ChEBI" id="CHEBI:30616"/>
        <dbReference type="ChEBI" id="CHEBI:61977"/>
        <dbReference type="ChEBI" id="CHEBI:456216"/>
        <dbReference type="EC" id="2.7.11.1"/>
    </reaction>
</comment>
<dbReference type="Gene3D" id="3.30.200.20">
    <property type="entry name" value="Phosphorylase Kinase, domain 1"/>
    <property type="match status" value="1"/>
</dbReference>
<dbReference type="InterPro" id="IPR011009">
    <property type="entry name" value="Kinase-like_dom_sf"/>
</dbReference>
<dbReference type="EC" id="2.7.11.1" evidence="1"/>
<dbReference type="GO" id="GO:0050684">
    <property type="term" value="P:regulation of mRNA processing"/>
    <property type="evidence" value="ECO:0007669"/>
    <property type="project" value="TreeGrafter"/>
</dbReference>
<proteinExistence type="predicted"/>
<accession>A0AAE8N5Z1</accession>
<evidence type="ECO:0000256" key="1">
    <source>
        <dbReference type="ARBA" id="ARBA00012513"/>
    </source>
</evidence>
<evidence type="ECO:0000256" key="6">
    <source>
        <dbReference type="ARBA" id="ARBA00022840"/>
    </source>
</evidence>
<dbReference type="PANTHER" id="PTHR47634:SF9">
    <property type="entry name" value="PROTEIN KINASE DOMAIN-CONTAINING PROTEIN-RELATED"/>
    <property type="match status" value="1"/>
</dbReference>
<dbReference type="GO" id="GO:0000245">
    <property type="term" value="P:spliceosomal complex assembly"/>
    <property type="evidence" value="ECO:0007669"/>
    <property type="project" value="TreeGrafter"/>
</dbReference>
<evidence type="ECO:0000256" key="10">
    <source>
        <dbReference type="SAM" id="MobiDB-lite"/>
    </source>
</evidence>
<dbReference type="PROSITE" id="PS00107">
    <property type="entry name" value="PROTEIN_KINASE_ATP"/>
    <property type="match status" value="1"/>
</dbReference>
<keyword evidence="6 9" id="KW-0067">ATP-binding</keyword>
<dbReference type="PANTHER" id="PTHR47634">
    <property type="entry name" value="PROTEIN KINASE DOMAIN-CONTAINING PROTEIN-RELATED"/>
    <property type="match status" value="1"/>
</dbReference>
<dbReference type="PROSITE" id="PS50011">
    <property type="entry name" value="PROTEIN_KINASE_DOM"/>
    <property type="match status" value="1"/>
</dbReference>
<dbReference type="SUPFAM" id="SSF56112">
    <property type="entry name" value="Protein kinase-like (PK-like)"/>
    <property type="match status" value="1"/>
</dbReference>
<protein>
    <recommendedName>
        <fullName evidence="1">non-specific serine/threonine protein kinase</fullName>
        <ecNumber evidence="1">2.7.11.1</ecNumber>
    </recommendedName>
</protein>
<evidence type="ECO:0000256" key="8">
    <source>
        <dbReference type="ARBA" id="ARBA00048679"/>
    </source>
</evidence>
<dbReference type="InterPro" id="IPR017441">
    <property type="entry name" value="Protein_kinase_ATP_BS"/>
</dbReference>
<dbReference type="AlphaFoldDB" id="A0AAE8N5Z1"/>
<evidence type="ECO:0000313" key="12">
    <source>
        <dbReference type="EMBL" id="SPO05738.1"/>
    </source>
</evidence>
<feature type="domain" description="Protein kinase" evidence="11">
    <location>
        <begin position="70"/>
        <end position="311"/>
    </location>
</feature>
<evidence type="ECO:0000256" key="5">
    <source>
        <dbReference type="ARBA" id="ARBA00022777"/>
    </source>
</evidence>
<keyword evidence="5" id="KW-0418">Kinase</keyword>
<evidence type="ECO:0000313" key="13">
    <source>
        <dbReference type="Proteomes" id="UP001187682"/>
    </source>
</evidence>
<keyword evidence="2" id="KW-0723">Serine/threonine-protein kinase</keyword>
<feature type="region of interest" description="Disordered" evidence="10">
    <location>
        <begin position="1"/>
        <end position="23"/>
    </location>
</feature>
<dbReference type="EMBL" id="ONZQ02000013">
    <property type="protein sequence ID" value="SPO05738.1"/>
    <property type="molecule type" value="Genomic_DNA"/>
</dbReference>
<dbReference type="SMART" id="SM00220">
    <property type="entry name" value="S_TKc"/>
    <property type="match status" value="1"/>
</dbReference>
<dbReference type="Proteomes" id="UP001187682">
    <property type="component" value="Unassembled WGS sequence"/>
</dbReference>
<evidence type="ECO:0000259" key="11">
    <source>
        <dbReference type="PROSITE" id="PS50011"/>
    </source>
</evidence>
<keyword evidence="3" id="KW-0808">Transferase</keyword>
<name>A0AAE8N5Z1_9PEZI</name>
<dbReference type="Gene3D" id="1.10.510.10">
    <property type="entry name" value="Transferase(Phosphotransferase) domain 1"/>
    <property type="match status" value="1"/>
</dbReference>
<dbReference type="InterPro" id="IPR000719">
    <property type="entry name" value="Prot_kinase_dom"/>
</dbReference>
<comment type="caution">
    <text evidence="12">The sequence shown here is derived from an EMBL/GenBank/DDBJ whole genome shotgun (WGS) entry which is preliminary data.</text>
</comment>
<evidence type="ECO:0000256" key="7">
    <source>
        <dbReference type="ARBA" id="ARBA00047899"/>
    </source>
</evidence>
<dbReference type="GO" id="GO:0004674">
    <property type="term" value="F:protein serine/threonine kinase activity"/>
    <property type="evidence" value="ECO:0007669"/>
    <property type="project" value="UniProtKB-KW"/>
</dbReference>
<dbReference type="InterPro" id="IPR051334">
    <property type="entry name" value="SRPK"/>
</dbReference>
<evidence type="ECO:0000256" key="2">
    <source>
        <dbReference type="ARBA" id="ARBA00022527"/>
    </source>
</evidence>
<dbReference type="Pfam" id="PF00069">
    <property type="entry name" value="Pkinase"/>
    <property type="match status" value="1"/>
</dbReference>
<evidence type="ECO:0000256" key="9">
    <source>
        <dbReference type="PROSITE-ProRule" id="PRU10141"/>
    </source>
</evidence>
<feature type="binding site" evidence="9">
    <location>
        <position position="101"/>
    </location>
    <ligand>
        <name>ATP</name>
        <dbReference type="ChEBI" id="CHEBI:30616"/>
    </ligand>
</feature>
<keyword evidence="13" id="KW-1185">Reference proteome</keyword>
<keyword evidence="4 9" id="KW-0547">Nucleotide-binding</keyword>
<organism evidence="12 13">
    <name type="scientific">Cephalotrichum gorgonifer</name>
    <dbReference type="NCBI Taxonomy" id="2041049"/>
    <lineage>
        <taxon>Eukaryota</taxon>
        <taxon>Fungi</taxon>
        <taxon>Dikarya</taxon>
        <taxon>Ascomycota</taxon>
        <taxon>Pezizomycotina</taxon>
        <taxon>Sordariomycetes</taxon>
        <taxon>Hypocreomycetidae</taxon>
        <taxon>Microascales</taxon>
        <taxon>Microascaceae</taxon>
        <taxon>Cephalotrichum</taxon>
    </lineage>
</organism>
<comment type="catalytic activity">
    <reaction evidence="8">
        <text>L-seryl-[protein] + ATP = O-phospho-L-seryl-[protein] + ADP + H(+)</text>
        <dbReference type="Rhea" id="RHEA:17989"/>
        <dbReference type="Rhea" id="RHEA-COMP:9863"/>
        <dbReference type="Rhea" id="RHEA-COMP:11604"/>
        <dbReference type="ChEBI" id="CHEBI:15378"/>
        <dbReference type="ChEBI" id="CHEBI:29999"/>
        <dbReference type="ChEBI" id="CHEBI:30616"/>
        <dbReference type="ChEBI" id="CHEBI:83421"/>
        <dbReference type="ChEBI" id="CHEBI:456216"/>
        <dbReference type="EC" id="2.7.11.1"/>
    </reaction>
</comment>